<keyword evidence="5" id="KW-0238">DNA-binding</keyword>
<evidence type="ECO:0000256" key="2">
    <source>
        <dbReference type="ARBA" id="ARBA00022741"/>
    </source>
</evidence>
<gene>
    <name evidence="5" type="primary">birA</name>
    <name evidence="7" type="ORF">FC26_GL001654</name>
</gene>
<dbReference type="InterPro" id="IPR030855">
    <property type="entry name" value="Bifunct_BirA"/>
</dbReference>
<feature type="binding site" evidence="5">
    <location>
        <begin position="88"/>
        <end position="90"/>
    </location>
    <ligand>
        <name>biotin</name>
        <dbReference type="ChEBI" id="CHEBI:57586"/>
    </ligand>
</feature>
<keyword evidence="1 5" id="KW-0436">Ligase</keyword>
<dbReference type="Pfam" id="PF03099">
    <property type="entry name" value="BPL_LplA_LipB"/>
    <property type="match status" value="1"/>
</dbReference>
<comment type="caution">
    <text evidence="7">The sequence shown here is derived from an EMBL/GenBank/DDBJ whole genome shotgun (WGS) entry which is preliminary data.</text>
</comment>
<dbReference type="InterPro" id="IPR004408">
    <property type="entry name" value="Biotin_CoA_COase_ligase"/>
</dbReference>
<keyword evidence="3 5" id="KW-0067">ATP-binding</keyword>
<dbReference type="InterPro" id="IPR036388">
    <property type="entry name" value="WH-like_DNA-bd_sf"/>
</dbReference>
<name>A0A0R2ABJ6_9LACO</name>
<dbReference type="GO" id="GO:0016740">
    <property type="term" value="F:transferase activity"/>
    <property type="evidence" value="ECO:0007669"/>
    <property type="project" value="UniProtKB-ARBA"/>
</dbReference>
<dbReference type="GO" id="GO:0005737">
    <property type="term" value="C:cytoplasm"/>
    <property type="evidence" value="ECO:0007669"/>
    <property type="project" value="TreeGrafter"/>
</dbReference>
<dbReference type="GO" id="GO:0009249">
    <property type="term" value="P:protein lipoylation"/>
    <property type="evidence" value="ECO:0007669"/>
    <property type="project" value="UniProtKB-ARBA"/>
</dbReference>
<dbReference type="GO" id="GO:0006355">
    <property type="term" value="P:regulation of DNA-templated transcription"/>
    <property type="evidence" value="ECO:0007669"/>
    <property type="project" value="UniProtKB-UniRule"/>
</dbReference>
<comment type="caution">
    <text evidence="5">Lacks conserved residue(s) required for the propagation of feature annotation.</text>
</comment>
<keyword evidence="5" id="KW-0804">Transcription</keyword>
<dbReference type="Gene3D" id="3.30.930.10">
    <property type="entry name" value="Bira Bifunctional Protein, Domain 2"/>
    <property type="match status" value="1"/>
</dbReference>
<dbReference type="InterPro" id="IPR036390">
    <property type="entry name" value="WH_DNA-bd_sf"/>
</dbReference>
<keyword evidence="8" id="KW-1185">Reference proteome</keyword>
<dbReference type="EC" id="6.3.4.15" evidence="5"/>
<dbReference type="HAMAP" id="MF_00978">
    <property type="entry name" value="Bifunct_BirA"/>
    <property type="match status" value="1"/>
</dbReference>
<dbReference type="STRING" id="1423813.FC26_GL001654"/>
<dbReference type="InterPro" id="IPR004143">
    <property type="entry name" value="BPL_LPL_catalytic"/>
</dbReference>
<dbReference type="GO" id="GO:0003677">
    <property type="term" value="F:DNA binding"/>
    <property type="evidence" value="ECO:0007669"/>
    <property type="project" value="UniProtKB-UniRule"/>
</dbReference>
<dbReference type="Pfam" id="PF02237">
    <property type="entry name" value="BPL_C"/>
    <property type="match status" value="1"/>
</dbReference>
<dbReference type="NCBIfam" id="TIGR00121">
    <property type="entry name" value="birA_ligase"/>
    <property type="match status" value="1"/>
</dbReference>
<dbReference type="PANTHER" id="PTHR12835">
    <property type="entry name" value="BIOTIN PROTEIN LIGASE"/>
    <property type="match status" value="1"/>
</dbReference>
<dbReference type="Proteomes" id="UP000051733">
    <property type="component" value="Unassembled WGS sequence"/>
</dbReference>
<feature type="DNA-binding region" description="H-T-H motif" evidence="5">
    <location>
        <begin position="21"/>
        <end position="40"/>
    </location>
</feature>
<dbReference type="GO" id="GO:0005524">
    <property type="term" value="F:ATP binding"/>
    <property type="evidence" value="ECO:0007669"/>
    <property type="project" value="UniProtKB-UniRule"/>
</dbReference>
<dbReference type="Pfam" id="PF08279">
    <property type="entry name" value="HTH_11"/>
    <property type="match status" value="1"/>
</dbReference>
<reference evidence="7 8" key="1">
    <citation type="journal article" date="2015" name="Genome Announc.">
        <title>Expanding the biotechnology potential of lactobacilli through comparative genomics of 213 strains and associated genera.</title>
        <authorList>
            <person name="Sun Z."/>
            <person name="Harris H.M."/>
            <person name="McCann A."/>
            <person name="Guo C."/>
            <person name="Argimon S."/>
            <person name="Zhang W."/>
            <person name="Yang X."/>
            <person name="Jeffery I.B."/>
            <person name="Cooney J.C."/>
            <person name="Kagawa T.F."/>
            <person name="Liu W."/>
            <person name="Song Y."/>
            <person name="Salvetti E."/>
            <person name="Wrobel A."/>
            <person name="Rasinkangas P."/>
            <person name="Parkhill J."/>
            <person name="Rea M.C."/>
            <person name="O'Sullivan O."/>
            <person name="Ritari J."/>
            <person name="Douillard F.P."/>
            <person name="Paul Ross R."/>
            <person name="Yang R."/>
            <person name="Briner A.E."/>
            <person name="Felis G.E."/>
            <person name="de Vos W.M."/>
            <person name="Barrangou R."/>
            <person name="Klaenhammer T.R."/>
            <person name="Caufield P.W."/>
            <person name="Cui Y."/>
            <person name="Zhang H."/>
            <person name="O'Toole P.W."/>
        </authorList>
    </citation>
    <scope>NUCLEOTIDE SEQUENCE [LARGE SCALE GENOMIC DNA]</scope>
    <source>
        <strain evidence="7 8">DSM 20634</strain>
    </source>
</reference>
<protein>
    <recommendedName>
        <fullName evidence="5">Bifunctional ligase/repressor BirA</fullName>
    </recommendedName>
    <alternativeName>
        <fullName evidence="5">Biotin--[acetyl-CoA-carboxylase] ligase</fullName>
        <ecNumber evidence="5">6.3.4.15</ecNumber>
    </alternativeName>
    <alternativeName>
        <fullName evidence="5">Biotin--protein ligase</fullName>
    </alternativeName>
    <alternativeName>
        <fullName evidence="5">Biotin-[acetyl-CoA carboxylase] synthetase</fullName>
    </alternativeName>
</protein>
<dbReference type="AlphaFoldDB" id="A0A0R2ABJ6"/>
<dbReference type="PANTHER" id="PTHR12835:SF5">
    <property type="entry name" value="BIOTIN--PROTEIN LIGASE"/>
    <property type="match status" value="1"/>
</dbReference>
<dbReference type="PROSITE" id="PS51733">
    <property type="entry name" value="BPL_LPL_CATALYTIC"/>
    <property type="match status" value="1"/>
</dbReference>
<dbReference type="EMBL" id="AYYY01000025">
    <property type="protein sequence ID" value="KRM61579.1"/>
    <property type="molecule type" value="Genomic_DNA"/>
</dbReference>
<keyword evidence="5" id="KW-0678">Repressor</keyword>
<proteinExistence type="inferred from homology"/>
<keyword evidence="5" id="KW-0805">Transcription regulation</keyword>
<dbReference type="InterPro" id="IPR013196">
    <property type="entry name" value="HTH_11"/>
</dbReference>
<evidence type="ECO:0000313" key="8">
    <source>
        <dbReference type="Proteomes" id="UP000051733"/>
    </source>
</evidence>
<evidence type="ECO:0000313" key="7">
    <source>
        <dbReference type="EMBL" id="KRM61579.1"/>
    </source>
</evidence>
<comment type="similarity">
    <text evidence="5">Belongs to the biotin--protein ligase family.</text>
</comment>
<evidence type="ECO:0000256" key="4">
    <source>
        <dbReference type="ARBA" id="ARBA00023267"/>
    </source>
</evidence>
<keyword evidence="2 5" id="KW-0547">Nucleotide-binding</keyword>
<dbReference type="InterPro" id="IPR003142">
    <property type="entry name" value="BPL_C"/>
</dbReference>
<dbReference type="SUPFAM" id="SSF50037">
    <property type="entry name" value="C-terminal domain of transcriptional repressors"/>
    <property type="match status" value="1"/>
</dbReference>
<organism evidence="7 8">
    <name type="scientific">Paucilactobacillus vaccinostercus DSM 20634</name>
    <dbReference type="NCBI Taxonomy" id="1423813"/>
    <lineage>
        <taxon>Bacteria</taxon>
        <taxon>Bacillati</taxon>
        <taxon>Bacillota</taxon>
        <taxon>Bacilli</taxon>
        <taxon>Lactobacillales</taxon>
        <taxon>Lactobacillaceae</taxon>
        <taxon>Paucilactobacillus</taxon>
    </lineage>
</organism>
<dbReference type="InterPro" id="IPR008988">
    <property type="entry name" value="Transcriptional_repressor_C"/>
</dbReference>
<evidence type="ECO:0000256" key="5">
    <source>
        <dbReference type="HAMAP-Rule" id="MF_00978"/>
    </source>
</evidence>
<dbReference type="OrthoDB" id="9807064at2"/>
<dbReference type="Gene3D" id="1.10.10.10">
    <property type="entry name" value="Winged helix-like DNA-binding domain superfamily/Winged helix DNA-binding domain"/>
    <property type="match status" value="1"/>
</dbReference>
<evidence type="ECO:0000256" key="3">
    <source>
        <dbReference type="ARBA" id="ARBA00022840"/>
    </source>
</evidence>
<dbReference type="SUPFAM" id="SSF46785">
    <property type="entry name" value="Winged helix' DNA-binding domain"/>
    <property type="match status" value="1"/>
</dbReference>
<dbReference type="InterPro" id="IPR045864">
    <property type="entry name" value="aa-tRNA-synth_II/BPL/LPL"/>
</dbReference>
<accession>A0A0R2ABJ6</accession>
<dbReference type="GO" id="GO:0004077">
    <property type="term" value="F:biotin--[biotin carboxyl-carrier protein] ligase activity"/>
    <property type="evidence" value="ECO:0007669"/>
    <property type="project" value="UniProtKB-UniRule"/>
</dbReference>
<feature type="binding site" evidence="5">
    <location>
        <position position="183"/>
    </location>
    <ligand>
        <name>biotin</name>
        <dbReference type="ChEBI" id="CHEBI:57586"/>
    </ligand>
</feature>
<dbReference type="SUPFAM" id="SSF55681">
    <property type="entry name" value="Class II aaRS and biotin synthetases"/>
    <property type="match status" value="1"/>
</dbReference>
<evidence type="ECO:0000259" key="6">
    <source>
        <dbReference type="PROSITE" id="PS51733"/>
    </source>
</evidence>
<keyword evidence="4 5" id="KW-0092">Biotin</keyword>
<evidence type="ECO:0000256" key="1">
    <source>
        <dbReference type="ARBA" id="ARBA00022598"/>
    </source>
</evidence>
<dbReference type="CDD" id="cd16442">
    <property type="entry name" value="BPL"/>
    <property type="match status" value="1"/>
</dbReference>
<dbReference type="PATRIC" id="fig|1423813.3.peg.1681"/>
<sequence length="324" mass="35655">MDTKQTVLDYLAQHEGQWVSSKEIVTTLAVSRTAVWKAIKQLQEHHYQIDSQTGKGYLYTPNATLSQTVIAQQIAPEWTLEVHDQIDSTNIRAKQLAAQPQMTPTVVVANEQTTGYGRFGRHFYSPSQTGIYMSFLLPIGERQLNPGKLTTGVAVAAANAIEQQYDVDVQIKWVNDLVVNEHKVAGILSEAIADVESGTISSVIVGIGINIAPSDVVPAELRRKVGALTSLTQLDRNKTVVNVIQAVTALLKNEDHHAIMDEYRRRCFVIGQRVQVRIGKRELDGVVQTIDDDGALQLQTKTGRQMVGAGEITKLNLKDGGYRG</sequence>
<comment type="catalytic activity">
    <reaction evidence="5">
        <text>biotin + L-lysyl-[protein] + ATP = N(6)-biotinyl-L-lysyl-[protein] + AMP + diphosphate + H(+)</text>
        <dbReference type="Rhea" id="RHEA:11756"/>
        <dbReference type="Rhea" id="RHEA-COMP:9752"/>
        <dbReference type="Rhea" id="RHEA-COMP:10505"/>
        <dbReference type="ChEBI" id="CHEBI:15378"/>
        <dbReference type="ChEBI" id="CHEBI:29969"/>
        <dbReference type="ChEBI" id="CHEBI:30616"/>
        <dbReference type="ChEBI" id="CHEBI:33019"/>
        <dbReference type="ChEBI" id="CHEBI:57586"/>
        <dbReference type="ChEBI" id="CHEBI:83144"/>
        <dbReference type="ChEBI" id="CHEBI:456215"/>
        <dbReference type="EC" id="6.3.4.15"/>
    </reaction>
</comment>
<feature type="binding site" evidence="5">
    <location>
        <position position="112"/>
    </location>
    <ligand>
        <name>biotin</name>
        <dbReference type="ChEBI" id="CHEBI:57586"/>
    </ligand>
</feature>
<dbReference type="RefSeq" id="WP_057778855.1">
    <property type="nucleotide sequence ID" value="NZ_AYYY01000025.1"/>
</dbReference>
<comment type="function">
    <text evidence="5">Acts both as a biotin--[acetyl-CoA-carboxylase] ligase and a repressor.</text>
</comment>
<feature type="domain" description="BPL/LPL catalytic" evidence="6">
    <location>
        <begin position="63"/>
        <end position="259"/>
    </location>
</feature>
<dbReference type="Gene3D" id="2.30.30.100">
    <property type="match status" value="1"/>
</dbReference>